<evidence type="ECO:0000313" key="16">
    <source>
        <dbReference type="EMBL" id="MBB5176670.1"/>
    </source>
</evidence>
<gene>
    <name evidence="12" type="primary">dapA</name>
    <name evidence="16" type="ORF">HNQ45_001560</name>
</gene>
<dbReference type="SMART" id="SM01130">
    <property type="entry name" value="DHDPS"/>
    <property type="match status" value="1"/>
</dbReference>
<comment type="caution">
    <text evidence="12">Was originally thought to be a dihydrodipicolinate synthase (DHDPS), catalyzing the condensation of (S)-aspartate-beta-semialdehyde [(S)-ASA] and pyruvate to dihydrodipicolinate (DHDP). However, it was shown in E.coli that the product of the enzymatic reaction is not dihydrodipicolinate but in fact (4S)-4-hydroxy-2,3,4,5-tetrahydro-(2S)-dipicolinic acid (HTPA), and that the consecutive dehydration reaction leading to DHDP is not spontaneous but catalyzed by DapB.</text>
</comment>
<dbReference type="InterPro" id="IPR013785">
    <property type="entry name" value="Aldolase_TIM"/>
</dbReference>
<dbReference type="CDD" id="cd00950">
    <property type="entry name" value="DHDPS"/>
    <property type="match status" value="1"/>
</dbReference>
<evidence type="ECO:0000256" key="11">
    <source>
        <dbReference type="ARBA" id="ARBA00047836"/>
    </source>
</evidence>
<organism evidence="16 17">
    <name type="scientific">Nosocomiicoccus ampullae</name>
    <dbReference type="NCBI Taxonomy" id="489910"/>
    <lineage>
        <taxon>Bacteria</taxon>
        <taxon>Bacillati</taxon>
        <taxon>Bacillota</taxon>
        <taxon>Bacilli</taxon>
        <taxon>Bacillales</taxon>
        <taxon>Staphylococcaceae</taxon>
        <taxon>Nosocomiicoccus</taxon>
    </lineage>
</organism>
<protein>
    <recommendedName>
        <fullName evidence="4 12">4-hydroxy-tetrahydrodipicolinate synthase</fullName>
        <shortName evidence="12">HTPA synthase</shortName>
        <ecNumber evidence="4 12">4.3.3.7</ecNumber>
    </recommendedName>
</protein>
<evidence type="ECO:0000256" key="7">
    <source>
        <dbReference type="ARBA" id="ARBA00022915"/>
    </source>
</evidence>
<comment type="pathway">
    <text evidence="2 12">Amino-acid biosynthesis; L-lysine biosynthesis via DAP pathway; (S)-tetrahydrodipicolinate from L-aspartate: step 3/4.</text>
</comment>
<comment type="caution">
    <text evidence="16">The sequence shown here is derived from an EMBL/GenBank/DDBJ whole genome shotgun (WGS) entry which is preliminary data.</text>
</comment>
<feature type="active site" description="Proton donor/acceptor" evidence="12 14">
    <location>
        <position position="134"/>
    </location>
</feature>
<evidence type="ECO:0000256" key="1">
    <source>
        <dbReference type="ARBA" id="ARBA00003294"/>
    </source>
</evidence>
<dbReference type="AlphaFoldDB" id="A0A9Q2D1G6"/>
<keyword evidence="10 12" id="KW-0704">Schiff base</keyword>
<name>A0A9Q2D1G6_9STAP</name>
<evidence type="ECO:0000256" key="15">
    <source>
        <dbReference type="PIRSR" id="PIRSR001365-2"/>
    </source>
</evidence>
<dbReference type="Pfam" id="PF00701">
    <property type="entry name" value="DHDPS"/>
    <property type="match status" value="1"/>
</dbReference>
<dbReference type="InterPro" id="IPR005263">
    <property type="entry name" value="DapA"/>
</dbReference>
<feature type="binding site" evidence="12 15">
    <location>
        <position position="46"/>
    </location>
    <ligand>
        <name>pyruvate</name>
        <dbReference type="ChEBI" id="CHEBI:15361"/>
    </ligand>
</feature>
<dbReference type="InterPro" id="IPR020625">
    <property type="entry name" value="Schiff_base-form_aldolases_AS"/>
</dbReference>
<evidence type="ECO:0000256" key="14">
    <source>
        <dbReference type="PIRSR" id="PIRSR001365-1"/>
    </source>
</evidence>
<evidence type="ECO:0000256" key="5">
    <source>
        <dbReference type="ARBA" id="ARBA00022490"/>
    </source>
</evidence>
<dbReference type="PROSITE" id="PS00666">
    <property type="entry name" value="DHDPS_2"/>
    <property type="match status" value="1"/>
</dbReference>
<evidence type="ECO:0000256" key="10">
    <source>
        <dbReference type="ARBA" id="ARBA00023270"/>
    </source>
</evidence>
<evidence type="ECO:0000313" key="17">
    <source>
        <dbReference type="Proteomes" id="UP000579136"/>
    </source>
</evidence>
<dbReference type="GO" id="GO:0008840">
    <property type="term" value="F:4-hydroxy-tetrahydrodipicolinate synthase activity"/>
    <property type="evidence" value="ECO:0007669"/>
    <property type="project" value="UniProtKB-UniRule"/>
</dbReference>
<keyword evidence="9 12" id="KW-0456">Lyase</keyword>
<keyword evidence="7 12" id="KW-0220">Diaminopimelate biosynthesis</keyword>
<dbReference type="InterPro" id="IPR002220">
    <property type="entry name" value="DapA-like"/>
</dbReference>
<dbReference type="InterPro" id="IPR020624">
    <property type="entry name" value="Schiff_base-form_aldolases_CS"/>
</dbReference>
<dbReference type="GO" id="GO:0005829">
    <property type="term" value="C:cytosol"/>
    <property type="evidence" value="ECO:0007669"/>
    <property type="project" value="TreeGrafter"/>
</dbReference>
<evidence type="ECO:0000256" key="4">
    <source>
        <dbReference type="ARBA" id="ARBA00012086"/>
    </source>
</evidence>
<evidence type="ECO:0000256" key="2">
    <source>
        <dbReference type="ARBA" id="ARBA00005120"/>
    </source>
</evidence>
<dbReference type="Gene3D" id="3.20.20.70">
    <property type="entry name" value="Aldolase class I"/>
    <property type="match status" value="1"/>
</dbReference>
<evidence type="ECO:0000256" key="3">
    <source>
        <dbReference type="ARBA" id="ARBA00007592"/>
    </source>
</evidence>
<comment type="subcellular location">
    <subcellularLocation>
        <location evidence="12">Cytoplasm</location>
    </subcellularLocation>
</comment>
<dbReference type="Proteomes" id="UP000579136">
    <property type="component" value="Unassembled WGS sequence"/>
</dbReference>
<dbReference type="PIRSF" id="PIRSF001365">
    <property type="entry name" value="DHDPS"/>
    <property type="match status" value="1"/>
</dbReference>
<keyword evidence="17" id="KW-1185">Reference proteome</keyword>
<dbReference type="NCBIfam" id="TIGR00674">
    <property type="entry name" value="dapA"/>
    <property type="match status" value="1"/>
</dbReference>
<feature type="binding site" evidence="12 15">
    <location>
        <position position="204"/>
    </location>
    <ligand>
        <name>pyruvate</name>
        <dbReference type="ChEBI" id="CHEBI:15361"/>
    </ligand>
</feature>
<comment type="catalytic activity">
    <reaction evidence="11 12">
        <text>L-aspartate 4-semialdehyde + pyruvate = (2S,4S)-4-hydroxy-2,3,4,5-tetrahydrodipicolinate + H2O + H(+)</text>
        <dbReference type="Rhea" id="RHEA:34171"/>
        <dbReference type="ChEBI" id="CHEBI:15361"/>
        <dbReference type="ChEBI" id="CHEBI:15377"/>
        <dbReference type="ChEBI" id="CHEBI:15378"/>
        <dbReference type="ChEBI" id="CHEBI:67139"/>
        <dbReference type="ChEBI" id="CHEBI:537519"/>
        <dbReference type="EC" id="4.3.3.7"/>
    </reaction>
</comment>
<feature type="site" description="Part of a proton relay during catalysis" evidence="12">
    <location>
        <position position="45"/>
    </location>
</feature>
<dbReference type="PANTHER" id="PTHR12128">
    <property type="entry name" value="DIHYDRODIPICOLINATE SYNTHASE"/>
    <property type="match status" value="1"/>
</dbReference>
<dbReference type="GO" id="GO:0009089">
    <property type="term" value="P:lysine biosynthetic process via diaminopimelate"/>
    <property type="evidence" value="ECO:0007669"/>
    <property type="project" value="UniProtKB-UniRule"/>
</dbReference>
<evidence type="ECO:0000256" key="13">
    <source>
        <dbReference type="PIRNR" id="PIRNR001365"/>
    </source>
</evidence>
<comment type="similarity">
    <text evidence="3 12 13">Belongs to the DapA family.</text>
</comment>
<dbReference type="PROSITE" id="PS00665">
    <property type="entry name" value="DHDPS_1"/>
    <property type="match status" value="1"/>
</dbReference>
<evidence type="ECO:0000256" key="8">
    <source>
        <dbReference type="ARBA" id="ARBA00023154"/>
    </source>
</evidence>
<dbReference type="RefSeq" id="WP_183675488.1">
    <property type="nucleotide sequence ID" value="NZ_CBCRYX010000014.1"/>
</dbReference>
<dbReference type="HAMAP" id="MF_00418">
    <property type="entry name" value="DapA"/>
    <property type="match status" value="1"/>
</dbReference>
<comment type="function">
    <text evidence="1 12">Catalyzes the condensation of (S)-aspartate-beta-semialdehyde [(S)-ASA] and pyruvate to 4-hydroxy-tetrahydrodipicolinate (HTPA).</text>
</comment>
<keyword evidence="8 12" id="KW-0457">Lysine biosynthesis</keyword>
<sequence length="292" mass="31641">MLFKGSGVAIITPFTNTGDIDFEALGELIEFQIKEGIDAIISIGTTGEAATLSKDEKLEVINFTIDKVNRRVPIIVGTGSNNTKDAVSFSKEVSELDIDGLLVVSPFYNKGTDTGLIEHFTEIANVSKVPVMLYSVPGRTGHNIPLNVVVELSKHKNICGIKDASGDLSYTMNIRNNTPDEFQIISGNDDLTVPMLAVGAEGVISVVANVFPKETSEMVHSFLNGDSKKSKELQLKLLPFIEAAFSEVSPVPIKYATHLLGFGTPELRLPLTVAEESVQQSIHQTLKNLNKL</sequence>
<evidence type="ECO:0000256" key="9">
    <source>
        <dbReference type="ARBA" id="ARBA00023239"/>
    </source>
</evidence>
<dbReference type="GO" id="GO:0019877">
    <property type="term" value="P:diaminopimelate biosynthetic process"/>
    <property type="evidence" value="ECO:0007669"/>
    <property type="project" value="UniProtKB-UniRule"/>
</dbReference>
<keyword evidence="5 12" id="KW-0963">Cytoplasm</keyword>
<evidence type="ECO:0000256" key="6">
    <source>
        <dbReference type="ARBA" id="ARBA00022605"/>
    </source>
</evidence>
<evidence type="ECO:0000256" key="12">
    <source>
        <dbReference type="HAMAP-Rule" id="MF_00418"/>
    </source>
</evidence>
<comment type="subunit">
    <text evidence="12">Homotetramer; dimer of dimers.</text>
</comment>
<keyword evidence="6 12" id="KW-0028">Amino-acid biosynthesis</keyword>
<feature type="site" description="Part of a proton relay during catalysis" evidence="12">
    <location>
        <position position="108"/>
    </location>
</feature>
<accession>A0A9Q2D1G6</accession>
<dbReference type="SUPFAM" id="SSF51569">
    <property type="entry name" value="Aldolase"/>
    <property type="match status" value="1"/>
</dbReference>
<dbReference type="EMBL" id="JACHHF010000012">
    <property type="protein sequence ID" value="MBB5176670.1"/>
    <property type="molecule type" value="Genomic_DNA"/>
</dbReference>
<dbReference type="PANTHER" id="PTHR12128:SF66">
    <property type="entry name" value="4-HYDROXY-2-OXOGLUTARATE ALDOLASE, MITOCHONDRIAL"/>
    <property type="match status" value="1"/>
</dbReference>
<proteinExistence type="inferred from homology"/>
<dbReference type="EC" id="4.3.3.7" evidence="4 12"/>
<dbReference type="PRINTS" id="PR00146">
    <property type="entry name" value="DHPICSNTHASE"/>
</dbReference>
<feature type="active site" description="Schiff-base intermediate with substrate" evidence="12 14">
    <location>
        <position position="162"/>
    </location>
</feature>
<reference evidence="16 17" key="1">
    <citation type="submission" date="2020-08" db="EMBL/GenBank/DDBJ databases">
        <title>Genomic Encyclopedia of Type Strains, Phase IV (KMG-IV): sequencing the most valuable type-strain genomes for metagenomic binning, comparative biology and taxonomic classification.</title>
        <authorList>
            <person name="Goeker M."/>
        </authorList>
    </citation>
    <scope>NUCLEOTIDE SEQUENCE [LARGE SCALE GENOMIC DNA]</scope>
    <source>
        <strain evidence="16 17">DSM 19163</strain>
    </source>
</reference>